<evidence type="ECO:0000256" key="2">
    <source>
        <dbReference type="SAM" id="SignalP"/>
    </source>
</evidence>
<dbReference type="Proteomes" id="UP001432027">
    <property type="component" value="Unassembled WGS sequence"/>
</dbReference>
<organism evidence="3 4">
    <name type="scientific">Pristionchus entomophagus</name>
    <dbReference type="NCBI Taxonomy" id="358040"/>
    <lineage>
        <taxon>Eukaryota</taxon>
        <taxon>Metazoa</taxon>
        <taxon>Ecdysozoa</taxon>
        <taxon>Nematoda</taxon>
        <taxon>Chromadorea</taxon>
        <taxon>Rhabditida</taxon>
        <taxon>Rhabditina</taxon>
        <taxon>Diplogasteromorpha</taxon>
        <taxon>Diplogasteroidea</taxon>
        <taxon>Neodiplogasteridae</taxon>
        <taxon>Pristionchus</taxon>
    </lineage>
</organism>
<feature type="chain" id="PRO_5043585395" evidence="2">
    <location>
        <begin position="18"/>
        <end position="323"/>
    </location>
</feature>
<keyword evidence="4" id="KW-1185">Reference proteome</keyword>
<feature type="signal peptide" evidence="2">
    <location>
        <begin position="1"/>
        <end position="17"/>
    </location>
</feature>
<comment type="caution">
    <text evidence="3">The sequence shown here is derived from an EMBL/GenBank/DDBJ whole genome shotgun (WGS) entry which is preliminary data.</text>
</comment>
<accession>A0AAV5UFA2</accession>
<feature type="transmembrane region" description="Helical" evidence="1">
    <location>
        <begin position="34"/>
        <end position="54"/>
    </location>
</feature>
<evidence type="ECO:0000313" key="4">
    <source>
        <dbReference type="Proteomes" id="UP001432027"/>
    </source>
</evidence>
<gene>
    <name evidence="3" type="ORF">PENTCL1PPCAC_27840</name>
</gene>
<protein>
    <submittedName>
        <fullName evidence="3">Uncharacterized protein</fullName>
    </submittedName>
</protein>
<reference evidence="3" key="1">
    <citation type="submission" date="2023-10" db="EMBL/GenBank/DDBJ databases">
        <title>Genome assembly of Pristionchus species.</title>
        <authorList>
            <person name="Yoshida K."/>
            <person name="Sommer R.J."/>
        </authorList>
    </citation>
    <scope>NUCLEOTIDE SEQUENCE</scope>
    <source>
        <strain evidence="3">RS0144</strain>
    </source>
</reference>
<evidence type="ECO:0000313" key="3">
    <source>
        <dbReference type="EMBL" id="GMT05666.1"/>
    </source>
</evidence>
<feature type="non-terminal residue" evidence="3">
    <location>
        <position position="1"/>
    </location>
</feature>
<name>A0AAV5UFA2_9BILA</name>
<dbReference type="AlphaFoldDB" id="A0AAV5UFA2"/>
<dbReference type="EMBL" id="BTSX01000006">
    <property type="protein sequence ID" value="GMT05666.1"/>
    <property type="molecule type" value="Genomic_DNA"/>
</dbReference>
<feature type="transmembrane region" description="Helical" evidence="1">
    <location>
        <begin position="66"/>
        <end position="83"/>
    </location>
</feature>
<keyword evidence="1" id="KW-1133">Transmembrane helix</keyword>
<feature type="transmembrane region" description="Helical" evidence="1">
    <location>
        <begin position="219"/>
        <end position="241"/>
    </location>
</feature>
<keyword evidence="1" id="KW-0472">Membrane</keyword>
<keyword evidence="2" id="KW-0732">Signal</keyword>
<feature type="transmembrane region" description="Helical" evidence="1">
    <location>
        <begin position="178"/>
        <end position="199"/>
    </location>
</feature>
<proteinExistence type="predicted"/>
<keyword evidence="1" id="KW-0812">Transmembrane</keyword>
<evidence type="ECO:0000256" key="1">
    <source>
        <dbReference type="SAM" id="Phobius"/>
    </source>
</evidence>
<sequence length="323" mass="36245">EMSLLLHLAVAVPLLLSALPIPRLDKVSQHWAQIGAHLLLGVLLTVYPSSLLAWTVDGDFKELHSFMQSYVGVFHIAIAASIYHHGMGKQGRPFLFARLLSSFFCLFTRLFAAYHLSEKSTRGLLISGEFVTSSLILDGAWLAAEIARFIREQETVDERLSVLCAETTRCAEGKNSSYLVNALYADAALSFCYALFHFAFPQNILKLVIKPSLDLDSHHYMWCRVFGALWLMPAIGSLTAVHASPALQLTHLIQRLVVQVGIFVLHIYGHWIINVFSPNHITAFMIAGFFMSFHISTFYRYKKAFASEPKSNISARVEIKKVK</sequence>
<feature type="transmembrane region" description="Helical" evidence="1">
    <location>
        <begin position="253"/>
        <end position="273"/>
    </location>
</feature>
<feature type="transmembrane region" description="Helical" evidence="1">
    <location>
        <begin position="279"/>
        <end position="301"/>
    </location>
</feature>